<comment type="caution">
    <text evidence="1">The sequence shown here is derived from an EMBL/GenBank/DDBJ whole genome shotgun (WGS) entry which is preliminary data.</text>
</comment>
<organism evidence="1 2">
    <name type="scientific">Prorocentrum cordatum</name>
    <dbReference type="NCBI Taxonomy" id="2364126"/>
    <lineage>
        <taxon>Eukaryota</taxon>
        <taxon>Sar</taxon>
        <taxon>Alveolata</taxon>
        <taxon>Dinophyceae</taxon>
        <taxon>Prorocentrales</taxon>
        <taxon>Prorocentraceae</taxon>
        <taxon>Prorocentrum</taxon>
    </lineage>
</organism>
<name>A0ABN9RN60_9DINO</name>
<proteinExistence type="predicted"/>
<protein>
    <submittedName>
        <fullName evidence="1">Uncharacterized protein</fullName>
    </submittedName>
</protein>
<sequence length="122" mass="13591">MEAFRVRRRNIRLSRAHCPGTSSASCAPRASWRGAPGRLLRRGGQRHPARTPRLDGKGACVVLGLDVERRRLLAARAHAQIYGASGRLELVLADFRSAPRLLRRGEWPRASFCRLRGPTGAW</sequence>
<dbReference type="Proteomes" id="UP001189429">
    <property type="component" value="Unassembled WGS sequence"/>
</dbReference>
<dbReference type="PROSITE" id="PS51257">
    <property type="entry name" value="PROKAR_LIPOPROTEIN"/>
    <property type="match status" value="1"/>
</dbReference>
<gene>
    <name evidence="1" type="ORF">PCOR1329_LOCUS22095</name>
</gene>
<dbReference type="SUPFAM" id="SSF53335">
    <property type="entry name" value="S-adenosyl-L-methionine-dependent methyltransferases"/>
    <property type="match status" value="1"/>
</dbReference>
<dbReference type="InterPro" id="IPR029063">
    <property type="entry name" value="SAM-dependent_MTases_sf"/>
</dbReference>
<keyword evidence="2" id="KW-1185">Reference proteome</keyword>
<evidence type="ECO:0000313" key="1">
    <source>
        <dbReference type="EMBL" id="CAK0820407.1"/>
    </source>
</evidence>
<accession>A0ABN9RN60</accession>
<evidence type="ECO:0000313" key="2">
    <source>
        <dbReference type="Proteomes" id="UP001189429"/>
    </source>
</evidence>
<dbReference type="EMBL" id="CAUYUJ010007336">
    <property type="protein sequence ID" value="CAK0820407.1"/>
    <property type="molecule type" value="Genomic_DNA"/>
</dbReference>
<reference evidence="1" key="1">
    <citation type="submission" date="2023-10" db="EMBL/GenBank/DDBJ databases">
        <authorList>
            <person name="Chen Y."/>
            <person name="Shah S."/>
            <person name="Dougan E. K."/>
            <person name="Thang M."/>
            <person name="Chan C."/>
        </authorList>
    </citation>
    <scope>NUCLEOTIDE SEQUENCE [LARGE SCALE GENOMIC DNA]</scope>
</reference>